<comment type="pathway">
    <text evidence="1">Carbohydrate acid metabolism.</text>
</comment>
<dbReference type="InterPro" id="IPR013785">
    <property type="entry name" value="Aldolase_TIM"/>
</dbReference>
<reference evidence="7" key="1">
    <citation type="submission" date="2016-11" db="EMBL/GenBank/DDBJ databases">
        <authorList>
            <person name="Varghese N."/>
            <person name="Submissions S."/>
        </authorList>
    </citation>
    <scope>NUCLEOTIDE SEQUENCE [LARGE SCALE GENOMIC DNA]</scope>
    <source>
        <strain evidence="7">DSM 22623</strain>
    </source>
</reference>
<dbReference type="PANTHER" id="PTHR30246:SF1">
    <property type="entry name" value="2-DEHYDRO-3-DEOXY-6-PHOSPHOGALACTONATE ALDOLASE-RELATED"/>
    <property type="match status" value="1"/>
</dbReference>
<evidence type="ECO:0000256" key="3">
    <source>
        <dbReference type="ARBA" id="ARBA00011233"/>
    </source>
</evidence>
<evidence type="ECO:0000256" key="5">
    <source>
        <dbReference type="ARBA" id="ARBA00023277"/>
    </source>
</evidence>
<dbReference type="Gene3D" id="3.20.20.70">
    <property type="entry name" value="Aldolase class I"/>
    <property type="match status" value="1"/>
</dbReference>
<accession>A0A1M6GAZ2</accession>
<organism evidence="6 7">
    <name type="scientific">Aquimarina spongiae</name>
    <dbReference type="NCBI Taxonomy" id="570521"/>
    <lineage>
        <taxon>Bacteria</taxon>
        <taxon>Pseudomonadati</taxon>
        <taxon>Bacteroidota</taxon>
        <taxon>Flavobacteriia</taxon>
        <taxon>Flavobacteriales</taxon>
        <taxon>Flavobacteriaceae</taxon>
        <taxon>Aquimarina</taxon>
    </lineage>
</organism>
<protein>
    <submittedName>
        <fullName evidence="6">2-dehydro-3-deoxyphosphogluconate aldolase / (4S)-4-hydroxy-2-oxoglutarate aldolase</fullName>
    </submittedName>
</protein>
<dbReference type="Pfam" id="PF01081">
    <property type="entry name" value="Aldolase"/>
    <property type="match status" value="1"/>
</dbReference>
<dbReference type="Proteomes" id="UP000184432">
    <property type="component" value="Unassembled WGS sequence"/>
</dbReference>
<dbReference type="OrthoDB" id="9802667at2"/>
<evidence type="ECO:0000256" key="2">
    <source>
        <dbReference type="ARBA" id="ARBA00006906"/>
    </source>
</evidence>
<dbReference type="STRING" id="570521.SAMN04488508_105174"/>
<gene>
    <name evidence="6" type="ORF">SAMN04488508_105174</name>
</gene>
<dbReference type="GO" id="GO:0016829">
    <property type="term" value="F:lyase activity"/>
    <property type="evidence" value="ECO:0007669"/>
    <property type="project" value="UniProtKB-KW"/>
</dbReference>
<evidence type="ECO:0000313" key="6">
    <source>
        <dbReference type="EMBL" id="SHJ07133.1"/>
    </source>
</evidence>
<evidence type="ECO:0000256" key="4">
    <source>
        <dbReference type="ARBA" id="ARBA00023239"/>
    </source>
</evidence>
<proteinExistence type="inferred from homology"/>
<keyword evidence="4" id="KW-0456">Lyase</keyword>
<dbReference type="EMBL" id="FQYP01000005">
    <property type="protein sequence ID" value="SHJ07133.1"/>
    <property type="molecule type" value="Genomic_DNA"/>
</dbReference>
<comment type="similarity">
    <text evidence="2">Belongs to the KHG/KDPG aldolase family.</text>
</comment>
<keyword evidence="7" id="KW-1185">Reference proteome</keyword>
<name>A0A1M6GAZ2_9FLAO</name>
<dbReference type="NCBIfam" id="NF005499">
    <property type="entry name" value="PRK07114.1"/>
    <property type="match status" value="1"/>
</dbReference>
<dbReference type="SUPFAM" id="SSF51569">
    <property type="entry name" value="Aldolase"/>
    <property type="match status" value="1"/>
</dbReference>
<comment type="subunit">
    <text evidence="3">Homotrimer.</text>
</comment>
<sequence length="228" mass="24975">MARYTRIEVVQTIENTGLVPLFYHEDIDTVKQVIQACYDGGARVFEFTNRGEAAYEVFSGISSWIKKELPEMILGIGSIVDPATASLYILKGANFIVSPILNPEIAKTCNRQKVSWLPGCATLSEINYAEELGAEIVKIFPASQVGGPGFVKSVKAPCPWTSIMASGGVAPDEKNLSEWFQSGVFCVGMGSKLIIKNQDGTFDYQKITELTKTSISIIHKTKVSINQR</sequence>
<dbReference type="PANTHER" id="PTHR30246">
    <property type="entry name" value="2-KETO-3-DEOXY-6-PHOSPHOGLUCONATE ALDOLASE"/>
    <property type="match status" value="1"/>
</dbReference>
<dbReference type="RefSeq" id="WP_073316379.1">
    <property type="nucleotide sequence ID" value="NZ_FQYP01000005.1"/>
</dbReference>
<evidence type="ECO:0000256" key="1">
    <source>
        <dbReference type="ARBA" id="ARBA00004761"/>
    </source>
</evidence>
<dbReference type="CDD" id="cd00452">
    <property type="entry name" value="KDPG_aldolase"/>
    <property type="match status" value="1"/>
</dbReference>
<evidence type="ECO:0000313" key="7">
    <source>
        <dbReference type="Proteomes" id="UP000184432"/>
    </source>
</evidence>
<dbReference type="AlphaFoldDB" id="A0A1M6GAZ2"/>
<keyword evidence="5" id="KW-0119">Carbohydrate metabolism</keyword>
<dbReference type="InterPro" id="IPR000887">
    <property type="entry name" value="Aldlse_KDPG_KHG"/>
</dbReference>